<dbReference type="Proteomes" id="UP000198211">
    <property type="component" value="Unassembled WGS sequence"/>
</dbReference>
<sequence length="159" mass="18138">MRVIFVFLAVIAISTVNAATNTALTTLSSTTSIGRVNSSDTDLGIAKRFLRKTEQLDKGADDDDEERAVLVKKTPSYMNIFNALRGKNYKTFSVTTEQLDKLNKGYTRDIFTNWLQQGHSMKTFQNTFKKLVKSNKISKQQYEDLLVWYGDVAFKYNLK</sequence>
<dbReference type="InterPro" id="IPR031825">
    <property type="entry name" value="RXLR"/>
</dbReference>
<protein>
    <recommendedName>
        <fullName evidence="5">RxLR effector protein</fullName>
    </recommendedName>
</protein>
<comment type="function">
    <text evidence="5">Effector that suppresses plant defense responses during pathogen infection.</text>
</comment>
<keyword evidence="7" id="KW-1185">Reference proteome</keyword>
<evidence type="ECO:0000256" key="3">
    <source>
        <dbReference type="ARBA" id="ARBA00022525"/>
    </source>
</evidence>
<dbReference type="AlphaFoldDB" id="A0A225WLQ8"/>
<dbReference type="EMBL" id="NBNE01000624">
    <property type="protein sequence ID" value="OWZ18208.1"/>
    <property type="molecule type" value="Genomic_DNA"/>
</dbReference>
<keyword evidence="3 5" id="KW-0964">Secreted</keyword>
<evidence type="ECO:0000256" key="1">
    <source>
        <dbReference type="ARBA" id="ARBA00004613"/>
    </source>
</evidence>
<evidence type="ECO:0000313" key="7">
    <source>
        <dbReference type="Proteomes" id="UP000198211"/>
    </source>
</evidence>
<accession>A0A225WLQ8</accession>
<dbReference type="Pfam" id="PF16810">
    <property type="entry name" value="RXLR"/>
    <property type="match status" value="1"/>
</dbReference>
<evidence type="ECO:0000256" key="4">
    <source>
        <dbReference type="ARBA" id="ARBA00022729"/>
    </source>
</evidence>
<evidence type="ECO:0000313" key="6">
    <source>
        <dbReference type="EMBL" id="OWZ18208.1"/>
    </source>
</evidence>
<gene>
    <name evidence="6" type="ORF">PHMEG_0007735</name>
</gene>
<evidence type="ECO:0000256" key="5">
    <source>
        <dbReference type="RuleBase" id="RU367124"/>
    </source>
</evidence>
<name>A0A225WLQ8_9STRA</name>
<organism evidence="6 7">
    <name type="scientific">Phytophthora megakarya</name>
    <dbReference type="NCBI Taxonomy" id="4795"/>
    <lineage>
        <taxon>Eukaryota</taxon>
        <taxon>Sar</taxon>
        <taxon>Stramenopiles</taxon>
        <taxon>Oomycota</taxon>
        <taxon>Peronosporomycetes</taxon>
        <taxon>Peronosporales</taxon>
        <taxon>Peronosporaceae</taxon>
        <taxon>Phytophthora</taxon>
    </lineage>
</organism>
<comment type="domain">
    <text evidence="5">The RxLR-dEER motif acts to carry the protein into the host cell cytoplasm through binding to cell surface phosphatidylinositol-3-phosphate.</text>
</comment>
<dbReference type="GO" id="GO:0005576">
    <property type="term" value="C:extracellular region"/>
    <property type="evidence" value="ECO:0007669"/>
    <property type="project" value="UniProtKB-SubCell"/>
</dbReference>
<keyword evidence="4 5" id="KW-0732">Signal</keyword>
<comment type="caution">
    <text evidence="6">The sequence shown here is derived from an EMBL/GenBank/DDBJ whole genome shotgun (WGS) entry which is preliminary data.</text>
</comment>
<feature type="chain" id="PRO_5028514536" description="RxLR effector protein" evidence="5">
    <location>
        <begin position="19"/>
        <end position="159"/>
    </location>
</feature>
<proteinExistence type="inferred from homology"/>
<reference evidence="7" key="1">
    <citation type="submission" date="2017-03" db="EMBL/GenBank/DDBJ databases">
        <title>Phytopthora megakarya and P. palmivora, two closely related causual agents of cacao black pod achieved similar genome size and gene model numbers by different mechanisms.</title>
        <authorList>
            <person name="Ali S."/>
            <person name="Shao J."/>
            <person name="Larry D.J."/>
            <person name="Kronmiller B."/>
            <person name="Shen D."/>
            <person name="Strem M.D."/>
            <person name="Melnick R.L."/>
            <person name="Guiltinan M.J."/>
            <person name="Tyler B.M."/>
            <person name="Meinhardt L.W."/>
            <person name="Bailey B.A."/>
        </authorList>
    </citation>
    <scope>NUCLEOTIDE SEQUENCE [LARGE SCALE GENOMIC DNA]</scope>
    <source>
        <strain evidence="7">zdho120</strain>
    </source>
</reference>
<comment type="similarity">
    <text evidence="2 5">Belongs to the RxLR effector family.</text>
</comment>
<evidence type="ECO:0000256" key="2">
    <source>
        <dbReference type="ARBA" id="ARBA00010400"/>
    </source>
</evidence>
<comment type="subcellular location">
    <subcellularLocation>
        <location evidence="1 5">Secreted</location>
    </subcellularLocation>
</comment>
<feature type="signal peptide" evidence="5">
    <location>
        <begin position="1"/>
        <end position="18"/>
    </location>
</feature>